<dbReference type="NCBIfam" id="NF004751">
    <property type="entry name" value="PRK06080.1-3"/>
    <property type="match status" value="1"/>
</dbReference>
<keyword evidence="4 8" id="KW-0808">Transferase</keyword>
<dbReference type="HAMAP" id="MF_01937">
    <property type="entry name" value="MenA_1"/>
    <property type="match status" value="1"/>
</dbReference>
<dbReference type="InterPro" id="IPR044878">
    <property type="entry name" value="UbiA_sf"/>
</dbReference>
<evidence type="ECO:0000256" key="8">
    <source>
        <dbReference type="HAMAP-Rule" id="MF_01937"/>
    </source>
</evidence>
<dbReference type="PIRSF" id="PIRSF005355">
    <property type="entry name" value="UBIAD1"/>
    <property type="match status" value="1"/>
</dbReference>
<dbReference type="CDD" id="cd13962">
    <property type="entry name" value="PT_UbiA_UBIAD1"/>
    <property type="match status" value="1"/>
</dbReference>
<keyword evidence="6 8" id="KW-1133">Transmembrane helix</keyword>
<evidence type="ECO:0000256" key="9">
    <source>
        <dbReference type="NCBIfam" id="TIGR00751"/>
    </source>
</evidence>
<comment type="caution">
    <text evidence="11">The sequence shown here is derived from an EMBL/GenBank/DDBJ whole genome shotgun (WGS) entry which is preliminary data.</text>
</comment>
<dbReference type="GO" id="GO:0046428">
    <property type="term" value="F:1,4-dihydroxy-2-naphthoate polyprenyltransferase activity"/>
    <property type="evidence" value="ECO:0007669"/>
    <property type="project" value="UniProtKB-UniRule"/>
</dbReference>
<dbReference type="GO" id="GO:0005886">
    <property type="term" value="C:plasma membrane"/>
    <property type="evidence" value="ECO:0007669"/>
    <property type="project" value="UniProtKB-SubCell"/>
</dbReference>
<dbReference type="InterPro" id="IPR004657">
    <property type="entry name" value="MenA"/>
</dbReference>
<evidence type="ECO:0000313" key="12">
    <source>
        <dbReference type="Proteomes" id="UP000002941"/>
    </source>
</evidence>
<evidence type="ECO:0000256" key="10">
    <source>
        <dbReference type="SAM" id="MobiDB-lite"/>
    </source>
</evidence>
<dbReference type="PANTHER" id="PTHR13929:SF0">
    <property type="entry name" value="UBIA PRENYLTRANSFERASE DOMAIN-CONTAINING PROTEIN 1"/>
    <property type="match status" value="1"/>
</dbReference>
<feature type="transmembrane region" description="Helical" evidence="8">
    <location>
        <begin position="196"/>
        <end position="218"/>
    </location>
</feature>
<feature type="transmembrane region" description="Helical" evidence="8">
    <location>
        <begin position="140"/>
        <end position="159"/>
    </location>
</feature>
<sequence>MFMGASSVAQRPDGQSDRCPESRSSTDPRATSWAEVVRLRTLPAAVAPVILGGGAALALETFSAPRTVLAAGVALALQIGCNLANDYSDGVRGTDDERTGPPRLTASGAVPPRVVKLAAFGCFGVGGLLGLALLALSGQWWMLLLGAAAIAAAWFYTGGSRPYGYAGLGEAFVFVFFGLMATTGTLYVQGGSVPGWAWLAACGIGLIACSLLMVNNLRDIGTDPLHGKRTLAVRLGERGARAAFCAMLAVPIPLGVIALWWARSAHEAQGGVGASGGAATAVVGYLIYLVYLAYLLLLVPLAVRAVRPVLRGVAGRALIPSLRDAGLYELVYGIATAVALVVVAL</sequence>
<name>J0NA08_9ACTO</name>
<feature type="region of interest" description="Disordered" evidence="10">
    <location>
        <begin position="1"/>
        <end position="30"/>
    </location>
</feature>
<evidence type="ECO:0000256" key="7">
    <source>
        <dbReference type="ARBA" id="ARBA00023136"/>
    </source>
</evidence>
<dbReference type="RefSeq" id="WP_008731773.1">
    <property type="nucleotide sequence ID" value="NZ_AKFT01000118.1"/>
</dbReference>
<dbReference type="UniPathway" id="UPA00079">
    <property type="reaction ID" value="UER00168"/>
</dbReference>
<dbReference type="OrthoDB" id="9767568at2"/>
<keyword evidence="3 8" id="KW-1003">Cell membrane</keyword>
<dbReference type="Gene3D" id="1.10.357.140">
    <property type="entry name" value="UbiA prenyltransferase"/>
    <property type="match status" value="1"/>
</dbReference>
<feature type="transmembrane region" description="Helical" evidence="8">
    <location>
        <begin position="114"/>
        <end position="134"/>
    </location>
</feature>
<dbReference type="Pfam" id="PF01040">
    <property type="entry name" value="UbiA"/>
    <property type="match status" value="1"/>
</dbReference>
<dbReference type="EC" id="2.5.1.74" evidence="8 9"/>
<evidence type="ECO:0000256" key="1">
    <source>
        <dbReference type="ARBA" id="ARBA00004141"/>
    </source>
</evidence>
<dbReference type="NCBIfam" id="TIGR00751">
    <property type="entry name" value="menA"/>
    <property type="match status" value="1"/>
</dbReference>
<dbReference type="InterPro" id="IPR026046">
    <property type="entry name" value="UBIAD1"/>
</dbReference>
<feature type="transmembrane region" description="Helical" evidence="8">
    <location>
        <begin position="282"/>
        <end position="306"/>
    </location>
</feature>
<dbReference type="PANTHER" id="PTHR13929">
    <property type="entry name" value="1,4-DIHYDROXY-2-NAPHTHOATE OCTAPRENYLTRANSFERASE"/>
    <property type="match status" value="1"/>
</dbReference>
<protein>
    <recommendedName>
        <fullName evidence="8 9">1,4-dihydroxy-2-naphthoate octaprenyltransferase</fullName>
        <shortName evidence="8">DHNA-octaprenyltransferase</shortName>
        <ecNumber evidence="8 9">2.5.1.74</ecNumber>
    </recommendedName>
</protein>
<dbReference type="eggNOG" id="COG1575">
    <property type="taxonomic scope" value="Bacteria"/>
</dbReference>
<keyword evidence="12" id="KW-1185">Reference proteome</keyword>
<evidence type="ECO:0000256" key="5">
    <source>
        <dbReference type="ARBA" id="ARBA00022692"/>
    </source>
</evidence>
<dbReference type="InterPro" id="IPR000537">
    <property type="entry name" value="UbiA_prenyltransferase"/>
</dbReference>
<dbReference type="GO" id="GO:0009234">
    <property type="term" value="P:menaquinone biosynthetic process"/>
    <property type="evidence" value="ECO:0007669"/>
    <property type="project" value="UniProtKB-UniRule"/>
</dbReference>
<evidence type="ECO:0000256" key="6">
    <source>
        <dbReference type="ARBA" id="ARBA00022989"/>
    </source>
</evidence>
<accession>J0NA08</accession>
<proteinExistence type="inferred from homology"/>
<evidence type="ECO:0000256" key="2">
    <source>
        <dbReference type="ARBA" id="ARBA00022428"/>
    </source>
</evidence>
<comment type="similarity">
    <text evidence="8">Belongs to the MenA family. Type 1 subfamily.</text>
</comment>
<gene>
    <name evidence="8 11" type="primary">menA</name>
    <name evidence="11" type="ORF">HMPREF1318_0431</name>
</gene>
<feature type="compositionally biased region" description="Basic and acidic residues" evidence="10">
    <location>
        <begin position="14"/>
        <end position="26"/>
    </location>
</feature>
<dbReference type="GO" id="GO:0042371">
    <property type="term" value="P:vitamin K biosynthetic process"/>
    <property type="evidence" value="ECO:0007669"/>
    <property type="project" value="TreeGrafter"/>
</dbReference>
<feature type="transmembrane region" description="Helical" evidence="8">
    <location>
        <begin position="171"/>
        <end position="190"/>
    </location>
</feature>
<dbReference type="EMBL" id="AKFT01000118">
    <property type="protein sequence ID" value="EJF43774.1"/>
    <property type="molecule type" value="Genomic_DNA"/>
</dbReference>
<dbReference type="PATRIC" id="fig|1125718.3.peg.1591"/>
<keyword evidence="2 8" id="KW-0474">Menaquinone biosynthesis</keyword>
<comment type="function">
    <text evidence="8">Conversion of 1,4-dihydroxy-2-naphthoate (DHNA) to demethylmenaquinone (DMK).</text>
</comment>
<evidence type="ECO:0000313" key="11">
    <source>
        <dbReference type="EMBL" id="EJF43774.1"/>
    </source>
</evidence>
<keyword evidence="7 8" id="KW-0472">Membrane</keyword>
<evidence type="ECO:0000256" key="3">
    <source>
        <dbReference type="ARBA" id="ARBA00022475"/>
    </source>
</evidence>
<organism evidence="11 12">
    <name type="scientific">Actinomyces massiliensis F0489</name>
    <dbReference type="NCBI Taxonomy" id="1125718"/>
    <lineage>
        <taxon>Bacteria</taxon>
        <taxon>Bacillati</taxon>
        <taxon>Actinomycetota</taxon>
        <taxon>Actinomycetes</taxon>
        <taxon>Actinomycetales</taxon>
        <taxon>Actinomycetaceae</taxon>
        <taxon>Actinomyces</taxon>
    </lineage>
</organism>
<comment type="catalytic activity">
    <reaction evidence="8">
        <text>an all-trans-polyprenyl diphosphate + 1,4-dihydroxy-2-naphthoate + H(+) = a 2-demethylmenaquinol + CO2 + diphosphate</text>
        <dbReference type="Rhea" id="RHEA:26478"/>
        <dbReference type="Rhea" id="RHEA-COMP:9563"/>
        <dbReference type="Rhea" id="RHEA-COMP:9564"/>
        <dbReference type="ChEBI" id="CHEBI:11173"/>
        <dbReference type="ChEBI" id="CHEBI:15378"/>
        <dbReference type="ChEBI" id="CHEBI:16526"/>
        <dbReference type="ChEBI" id="CHEBI:33019"/>
        <dbReference type="ChEBI" id="CHEBI:55437"/>
        <dbReference type="ChEBI" id="CHEBI:58914"/>
        <dbReference type="EC" id="2.5.1.74"/>
    </reaction>
</comment>
<keyword evidence="5 8" id="KW-0812">Transmembrane</keyword>
<feature type="transmembrane region" description="Helical" evidence="8">
    <location>
        <begin position="327"/>
        <end position="344"/>
    </location>
</feature>
<comment type="subcellular location">
    <subcellularLocation>
        <location evidence="8">Cell membrane</location>
        <topology evidence="8">Multi-pass membrane protein</topology>
    </subcellularLocation>
    <subcellularLocation>
        <location evidence="1">Membrane</location>
        <topology evidence="1">Multi-pass membrane protein</topology>
    </subcellularLocation>
</comment>
<evidence type="ECO:0000256" key="4">
    <source>
        <dbReference type="ARBA" id="ARBA00022679"/>
    </source>
</evidence>
<comment type="pathway">
    <text evidence="8">Quinol/quinone metabolism; menaquinone biosynthesis; menaquinol from 1,4-dihydroxy-2-naphthoate: step 1/2.</text>
</comment>
<dbReference type="AlphaFoldDB" id="J0NA08"/>
<feature type="transmembrane region" description="Helical" evidence="8">
    <location>
        <begin position="239"/>
        <end position="262"/>
    </location>
</feature>
<dbReference type="Proteomes" id="UP000002941">
    <property type="component" value="Unassembled WGS sequence"/>
</dbReference>
<reference evidence="11 12" key="1">
    <citation type="submission" date="2012-05" db="EMBL/GenBank/DDBJ databases">
        <authorList>
            <person name="Harkins D.M."/>
            <person name="Madupu R."/>
            <person name="Durkin A.S."/>
            <person name="Torralba M."/>
            <person name="Methe B."/>
            <person name="Sutton G.G."/>
            <person name="Nelson K.E."/>
        </authorList>
    </citation>
    <scope>NUCLEOTIDE SEQUENCE [LARGE SCALE GENOMIC DNA]</scope>
    <source>
        <strain evidence="11 12">F0489</strain>
    </source>
</reference>